<evidence type="ECO:0000313" key="11">
    <source>
        <dbReference type="EMBL" id="ADU27514.1"/>
    </source>
</evidence>
<evidence type="ECO:0000256" key="9">
    <source>
        <dbReference type="PIRSR" id="PIRSR000460-1"/>
    </source>
</evidence>
<dbReference type="InterPro" id="IPR000811">
    <property type="entry name" value="Glyco_trans_35"/>
</dbReference>
<evidence type="ECO:0000256" key="4">
    <source>
        <dbReference type="ARBA" id="ARBA00022600"/>
    </source>
</evidence>
<name>E6U342_ETHHY</name>
<keyword evidence="4" id="KW-0321">Glycogen metabolism</keyword>
<keyword evidence="6 10" id="KW-0808">Transferase</keyword>
<dbReference type="Proteomes" id="UP000001551">
    <property type="component" value="Chromosome"/>
</dbReference>
<keyword evidence="3" id="KW-0597">Phosphoprotein</keyword>
<evidence type="ECO:0000256" key="6">
    <source>
        <dbReference type="ARBA" id="ARBA00022679"/>
    </source>
</evidence>
<dbReference type="NCBIfam" id="TIGR02093">
    <property type="entry name" value="P_ylase"/>
    <property type="match status" value="1"/>
</dbReference>
<dbReference type="eggNOG" id="COG0058">
    <property type="taxonomic scope" value="Bacteria"/>
</dbReference>
<dbReference type="GO" id="GO:0005737">
    <property type="term" value="C:cytoplasm"/>
    <property type="evidence" value="ECO:0007669"/>
    <property type="project" value="TreeGrafter"/>
</dbReference>
<dbReference type="AlphaFoldDB" id="E6U342"/>
<dbReference type="EC" id="2.4.1.1" evidence="10"/>
<evidence type="ECO:0000256" key="5">
    <source>
        <dbReference type="ARBA" id="ARBA00022676"/>
    </source>
</evidence>
<dbReference type="KEGG" id="eha:Ethha_1996"/>
<proteinExistence type="inferred from homology"/>
<dbReference type="GO" id="GO:0005980">
    <property type="term" value="P:glycogen catabolic process"/>
    <property type="evidence" value="ECO:0007669"/>
    <property type="project" value="TreeGrafter"/>
</dbReference>
<dbReference type="InterPro" id="IPR011833">
    <property type="entry name" value="Glycg_phsphrylas"/>
</dbReference>
<dbReference type="CDD" id="cd04300">
    <property type="entry name" value="GT35_Glycogen_Phosphorylase"/>
    <property type="match status" value="1"/>
</dbReference>
<reference evidence="11 12" key="1">
    <citation type="submission" date="2010-12" db="EMBL/GenBank/DDBJ databases">
        <title>Complete sequence of Ethanoligenens harbinense YUAN-3.</title>
        <authorList>
            <person name="Lucas S."/>
            <person name="Copeland A."/>
            <person name="Lapidus A."/>
            <person name="Cheng J.-F."/>
            <person name="Bruce D."/>
            <person name="Goodwin L."/>
            <person name="Pitluck S."/>
            <person name="Chertkov O."/>
            <person name="Misra M."/>
            <person name="Detter J.C."/>
            <person name="Han C."/>
            <person name="Tapia R."/>
            <person name="Land M."/>
            <person name="Hauser L."/>
            <person name="Jeffries C."/>
            <person name="Kyrpides N."/>
            <person name="Ivanova N."/>
            <person name="Mikhailova N."/>
            <person name="Wang A."/>
            <person name="Mouttaki H."/>
            <person name="He Z."/>
            <person name="Zhou J."/>
            <person name="Hemme C.L."/>
            <person name="Woyke T."/>
        </authorList>
    </citation>
    <scope>NUCLEOTIDE SEQUENCE [LARGE SCALE GENOMIC DNA]</scope>
    <source>
        <strain evidence="12">DSM 18485 / JCM 12961 / CGMCC 1.5033 / YUAN-3</strain>
    </source>
</reference>
<dbReference type="GO" id="GO:0030170">
    <property type="term" value="F:pyridoxal phosphate binding"/>
    <property type="evidence" value="ECO:0007669"/>
    <property type="project" value="InterPro"/>
</dbReference>
<dbReference type="Pfam" id="PF00343">
    <property type="entry name" value="Phosphorylase"/>
    <property type="match status" value="1"/>
</dbReference>
<dbReference type="HOGENOM" id="CLU_010198_1_1_9"/>
<feature type="modified residue" description="N6-(pyridoxal phosphate)lysine" evidence="9">
    <location>
        <position position="692"/>
    </location>
</feature>
<protein>
    <recommendedName>
        <fullName evidence="10">Alpha-1,4 glucan phosphorylase</fullName>
        <ecNumber evidence="10">2.4.1.1</ecNumber>
    </recommendedName>
</protein>
<keyword evidence="8 10" id="KW-0119">Carbohydrate metabolism</keyword>
<evidence type="ECO:0000256" key="10">
    <source>
        <dbReference type="RuleBase" id="RU000587"/>
    </source>
</evidence>
<evidence type="ECO:0000256" key="2">
    <source>
        <dbReference type="ARBA" id="ARBA00006047"/>
    </source>
</evidence>
<dbReference type="PIRSF" id="PIRSF000460">
    <property type="entry name" value="Pprylas_GlgP"/>
    <property type="match status" value="1"/>
</dbReference>
<comment type="catalytic activity">
    <reaction evidence="10">
        <text>[(1-&gt;4)-alpha-D-glucosyl](n) + phosphate = [(1-&gt;4)-alpha-D-glucosyl](n-1) + alpha-D-glucose 1-phosphate</text>
        <dbReference type="Rhea" id="RHEA:41732"/>
        <dbReference type="Rhea" id="RHEA-COMP:9584"/>
        <dbReference type="Rhea" id="RHEA-COMP:9586"/>
        <dbReference type="ChEBI" id="CHEBI:15444"/>
        <dbReference type="ChEBI" id="CHEBI:43474"/>
        <dbReference type="ChEBI" id="CHEBI:58601"/>
        <dbReference type="EC" id="2.4.1.1"/>
    </reaction>
</comment>
<keyword evidence="12" id="KW-1185">Reference proteome</keyword>
<comment type="similarity">
    <text evidence="2 10">Belongs to the glycogen phosphorylase family.</text>
</comment>
<gene>
    <name evidence="11" type="ordered locus">Ethha_1996</name>
</gene>
<evidence type="ECO:0000256" key="1">
    <source>
        <dbReference type="ARBA" id="ARBA00001933"/>
    </source>
</evidence>
<dbReference type="PANTHER" id="PTHR11468">
    <property type="entry name" value="GLYCOGEN PHOSPHORYLASE"/>
    <property type="match status" value="1"/>
</dbReference>
<dbReference type="Gene3D" id="3.40.50.2000">
    <property type="entry name" value="Glycogen Phosphorylase B"/>
    <property type="match status" value="2"/>
</dbReference>
<evidence type="ECO:0000256" key="7">
    <source>
        <dbReference type="ARBA" id="ARBA00022898"/>
    </source>
</evidence>
<comment type="cofactor">
    <cofactor evidence="1 10">
        <name>pyridoxal 5'-phosphate</name>
        <dbReference type="ChEBI" id="CHEBI:597326"/>
    </cofactor>
</comment>
<dbReference type="RefSeq" id="WP_013485862.1">
    <property type="nucleotide sequence ID" value="NC_014828.1"/>
</dbReference>
<dbReference type="EMBL" id="CP002400">
    <property type="protein sequence ID" value="ADU27514.1"/>
    <property type="molecule type" value="Genomic_DNA"/>
</dbReference>
<dbReference type="SUPFAM" id="SSF53756">
    <property type="entry name" value="UDP-Glycosyltransferase/glycogen phosphorylase"/>
    <property type="match status" value="1"/>
</dbReference>
<dbReference type="STRING" id="663278.Ethha_1996"/>
<dbReference type="FunFam" id="3.40.50.2000:FF:000153">
    <property type="entry name" value="Alpha-1,4 glucan phosphorylase"/>
    <property type="match status" value="1"/>
</dbReference>
<keyword evidence="7 9" id="KW-0663">Pyridoxal phosphate</keyword>
<accession>E6U342</accession>
<dbReference type="PANTHER" id="PTHR11468:SF3">
    <property type="entry name" value="GLYCOGEN PHOSPHORYLASE, LIVER FORM"/>
    <property type="match status" value="1"/>
</dbReference>
<evidence type="ECO:0000256" key="3">
    <source>
        <dbReference type="ARBA" id="ARBA00022553"/>
    </source>
</evidence>
<keyword evidence="5 10" id="KW-0328">Glycosyltransferase</keyword>
<evidence type="ECO:0000256" key="8">
    <source>
        <dbReference type="ARBA" id="ARBA00023277"/>
    </source>
</evidence>
<organism evidence="11 12">
    <name type="scientific">Ethanoligenens harbinense (strain DSM 18485 / JCM 12961 / CGMCC 1.5033 / YUAN-3)</name>
    <dbReference type="NCBI Taxonomy" id="663278"/>
    <lineage>
        <taxon>Bacteria</taxon>
        <taxon>Bacillati</taxon>
        <taxon>Bacillota</taxon>
        <taxon>Clostridia</taxon>
        <taxon>Eubacteriales</taxon>
        <taxon>Oscillospiraceae</taxon>
        <taxon>Ethanoligenens</taxon>
    </lineage>
</organism>
<comment type="function">
    <text evidence="10">Allosteric enzyme that catalyzes the rate-limiting step in glycogen catabolism, the phosphorolytic cleavage of glycogen to produce glucose-1-phosphate, and plays a central role in maintaining cellular and organismal glucose homeostasis.</text>
</comment>
<dbReference type="GO" id="GO:0008184">
    <property type="term" value="F:glycogen phosphorylase activity"/>
    <property type="evidence" value="ECO:0007669"/>
    <property type="project" value="InterPro"/>
</dbReference>
<dbReference type="FunFam" id="3.40.50.2000:FF:000005">
    <property type="entry name" value="Alpha-1,4 glucan phosphorylase"/>
    <property type="match status" value="1"/>
</dbReference>
<sequence length="844" mass="94923">MKMYFTDNQSPDTGRRSSVISTLLKIRHDKKKEADIPMRAAYNKVQAKTNVQTKLECHFGVTPSRATPEQMYNAVAMAVQDILSVQRREWTEKQNRSKGKTAYYLCMEFLMGRSLKNHLFNLGVTEVFADCVKDFGFDLDDLFELEPDAGLGNGGLGRLAACFLDAAAGLRYPLYGYSIRYDYGIFRQKVVDGWQTELPDFWLPGGEVWLTPRPDEAVTVGFDGEIKDEWNGNRHSVSYSGQHVVTALPYDMMISGYKSGAVGVLRLWSARSPSFDIGLFNQGDYMHAIEESAMAEVISKVLYPSDNHIEGKSLRLRQQYFLVSASMQDIIRKHMERYGTLNNLTDKVAIHINETHPALCIPELMRILLDEHGYEWDAAWSIVTKTTAYTNHTVMHEALEVWPEDLFQRMLPRIYQIAHEINERLCKHLWIYYPGDWAKIASMAIISYGQIHMANLCIACCHTVNGVSTIHSNIIKTSLFADYARTFPEKFTNVTNGIAHRRWLAESNPQLAGLIRELIGNAYLTDAGQLSKLRAYADDPAVLERLAKIKRANKARMADYIKKAEGITVDPDSIFDVQVKRLHEYKRQLLNALHILHLYNRLKSDPQLDIPPQTFLFGAKAAPGYLMAKYIIRLICSIAKEVDSDPVISQKLKIVFLEDYRVTMAEALMPAAEISEQISLAGTEASGTGNMKLMINGAITIGTLDGANVEMHEAVGDENILIFGLHADEVDQLHARGYSPTAYYHNNADLRAALDRLNGGIGGIRHTEISNSLIGRGSGQADPYMVLADFASYCGIHEEALKRYADPAQWNRMSLLNIASAGIFSADRALTEYAQRIWNLEAMD</sequence>
<evidence type="ECO:0000313" key="12">
    <source>
        <dbReference type="Proteomes" id="UP000001551"/>
    </source>
</evidence>